<organism evidence="3 4">
    <name type="scientific">Aureibacillus halotolerans</name>
    <dbReference type="NCBI Taxonomy" id="1508390"/>
    <lineage>
        <taxon>Bacteria</taxon>
        <taxon>Bacillati</taxon>
        <taxon>Bacillota</taxon>
        <taxon>Bacilli</taxon>
        <taxon>Bacillales</taxon>
        <taxon>Bacillaceae</taxon>
        <taxon>Aureibacillus</taxon>
    </lineage>
</organism>
<dbReference type="InterPro" id="IPR051933">
    <property type="entry name" value="Resuscitation_pf_RpfB"/>
</dbReference>
<dbReference type="InterPro" id="IPR011098">
    <property type="entry name" value="G5_dom"/>
</dbReference>
<dbReference type="Gene3D" id="2.20.230.10">
    <property type="entry name" value="Resuscitation-promoting factor rpfb"/>
    <property type="match status" value="1"/>
</dbReference>
<dbReference type="InterPro" id="IPR036908">
    <property type="entry name" value="RlpA-like_sf"/>
</dbReference>
<dbReference type="Gene3D" id="2.40.40.10">
    <property type="entry name" value="RlpA-like domain"/>
    <property type="match status" value="1"/>
</dbReference>
<dbReference type="RefSeq" id="WP_243740277.1">
    <property type="nucleotide sequence ID" value="NZ_SNYJ01000025.1"/>
</dbReference>
<dbReference type="SMART" id="SM01208">
    <property type="entry name" value="G5"/>
    <property type="match status" value="1"/>
</dbReference>
<dbReference type="PANTHER" id="PTHR39160:SF4">
    <property type="entry name" value="RESUSCITATION-PROMOTING FACTOR RPFB"/>
    <property type="match status" value="1"/>
</dbReference>
<protein>
    <submittedName>
        <fullName evidence="3">Uncharacterized protein YabE (DUF348 family)</fullName>
    </submittedName>
</protein>
<dbReference type="PANTHER" id="PTHR39160">
    <property type="entry name" value="CELL WALL-BINDING PROTEIN YOCH"/>
    <property type="match status" value="1"/>
</dbReference>
<proteinExistence type="predicted"/>
<evidence type="ECO:0000313" key="4">
    <source>
        <dbReference type="Proteomes" id="UP000295632"/>
    </source>
</evidence>
<gene>
    <name evidence="3" type="ORF">EV213_12545</name>
</gene>
<feature type="domain" description="G5" evidence="2">
    <location>
        <begin position="212"/>
        <end position="292"/>
    </location>
</feature>
<dbReference type="InterPro" id="IPR010611">
    <property type="entry name" value="3D_dom"/>
</dbReference>
<comment type="caution">
    <text evidence="3">The sequence shown here is derived from an EMBL/GenBank/DDBJ whole genome shotgun (WGS) entry which is preliminary data.</text>
</comment>
<evidence type="ECO:0000259" key="2">
    <source>
        <dbReference type="PROSITE" id="PS51109"/>
    </source>
</evidence>
<dbReference type="CDD" id="cd22786">
    <property type="entry name" value="DPBB_YuiC-like"/>
    <property type="match status" value="1"/>
</dbReference>
<sequence length="411" mass="44246">MSKKKSNVMGSMLHKKAFFVGILSVVGFLALFSLFMFEVTKSTVALNIDGEKTTIRTHATTVEEALKQVSISLSAHDIVVPSKETKVFDDMHVTWQAASKVTVLEDGKKVDELWTTAATVGDLVERGELPLNENDQIKAASDTPINGPNTNIQIDKAFEVALKVGTEKAGPAMTTSTTVADFLRNQEIKLRELDKVKPELDEMISKGDTVTVTRVEKVTDVVEEESGFATVTKKDKSLDKGSKKVVEQGVPGIVAKHFEVTLENGKEVSRELLKQETVKESQDKVVAIGDKAQEVMLASAGSGSSSQPSRSNSSGGREIYVKSTAYTAYCAGCSGKTATGYDLRANPGAKVIAVDPSVIPLGTKVYVEGYGDAIASDTGSAIKGNKIDVFFPSKQQAYSWGVKNVKIRILE</sequence>
<dbReference type="GO" id="GO:0004553">
    <property type="term" value="F:hydrolase activity, hydrolyzing O-glycosyl compounds"/>
    <property type="evidence" value="ECO:0007669"/>
    <property type="project" value="InterPro"/>
</dbReference>
<dbReference type="Pfam" id="PF07501">
    <property type="entry name" value="G5"/>
    <property type="match status" value="1"/>
</dbReference>
<name>A0A4R6TPY5_9BACI</name>
<dbReference type="EMBL" id="SNYJ01000025">
    <property type="protein sequence ID" value="TDQ34241.1"/>
    <property type="molecule type" value="Genomic_DNA"/>
</dbReference>
<dbReference type="GO" id="GO:0009254">
    <property type="term" value="P:peptidoglycan turnover"/>
    <property type="evidence" value="ECO:0007669"/>
    <property type="project" value="InterPro"/>
</dbReference>
<dbReference type="AlphaFoldDB" id="A0A4R6TPY5"/>
<dbReference type="Proteomes" id="UP000295632">
    <property type="component" value="Unassembled WGS sequence"/>
</dbReference>
<accession>A0A4R6TPY5</accession>
<dbReference type="Pfam" id="PF06725">
    <property type="entry name" value="3D"/>
    <property type="match status" value="1"/>
</dbReference>
<keyword evidence="1" id="KW-0732">Signal</keyword>
<evidence type="ECO:0000256" key="1">
    <source>
        <dbReference type="ARBA" id="ARBA00022729"/>
    </source>
</evidence>
<reference evidence="3 4" key="1">
    <citation type="submission" date="2019-03" db="EMBL/GenBank/DDBJ databases">
        <title>Genomic Encyclopedia of Type Strains, Phase IV (KMG-IV): sequencing the most valuable type-strain genomes for metagenomic binning, comparative biology and taxonomic classification.</title>
        <authorList>
            <person name="Goeker M."/>
        </authorList>
    </citation>
    <scope>NUCLEOTIDE SEQUENCE [LARGE SCALE GENOMIC DNA]</scope>
    <source>
        <strain evidence="3 4">DSM 28697</strain>
    </source>
</reference>
<dbReference type="PROSITE" id="PS51109">
    <property type="entry name" value="G5"/>
    <property type="match status" value="1"/>
</dbReference>
<dbReference type="InterPro" id="IPR007137">
    <property type="entry name" value="DUF348"/>
</dbReference>
<dbReference type="SUPFAM" id="SSF50685">
    <property type="entry name" value="Barwin-like endoglucanases"/>
    <property type="match status" value="1"/>
</dbReference>
<evidence type="ECO:0000313" key="3">
    <source>
        <dbReference type="EMBL" id="TDQ34241.1"/>
    </source>
</evidence>
<dbReference type="GO" id="GO:0019867">
    <property type="term" value="C:outer membrane"/>
    <property type="evidence" value="ECO:0007669"/>
    <property type="project" value="InterPro"/>
</dbReference>
<keyword evidence="4" id="KW-1185">Reference proteome</keyword>
<dbReference type="Pfam" id="PF03990">
    <property type="entry name" value="DUF348"/>
    <property type="match status" value="3"/>
</dbReference>